<reference evidence="1 2" key="1">
    <citation type="journal article" date="2015" name="Genome Announc.">
        <title>Expanding the biotechnology potential of lactobacilli through comparative genomics of 213 strains and associated genera.</title>
        <authorList>
            <person name="Sun Z."/>
            <person name="Harris H.M."/>
            <person name="McCann A."/>
            <person name="Guo C."/>
            <person name="Argimon S."/>
            <person name="Zhang W."/>
            <person name="Yang X."/>
            <person name="Jeffery I.B."/>
            <person name="Cooney J.C."/>
            <person name="Kagawa T.F."/>
            <person name="Liu W."/>
            <person name="Song Y."/>
            <person name="Salvetti E."/>
            <person name="Wrobel A."/>
            <person name="Rasinkangas P."/>
            <person name="Parkhill J."/>
            <person name="Rea M.C."/>
            <person name="O'Sullivan O."/>
            <person name="Ritari J."/>
            <person name="Douillard F.P."/>
            <person name="Paul Ross R."/>
            <person name="Yang R."/>
            <person name="Briner A.E."/>
            <person name="Felis G.E."/>
            <person name="de Vos W.M."/>
            <person name="Barrangou R."/>
            <person name="Klaenhammer T.R."/>
            <person name="Caufield P.W."/>
            <person name="Cui Y."/>
            <person name="Zhang H."/>
            <person name="O'Toole P.W."/>
        </authorList>
    </citation>
    <scope>NUCLEOTIDE SEQUENCE [LARGE SCALE GENOMIC DNA]</scope>
    <source>
        <strain evidence="1 2">DSM 10532</strain>
    </source>
</reference>
<dbReference type="AlphaFoldDB" id="A0A0R1NSY5"/>
<dbReference type="Proteomes" id="UP000051311">
    <property type="component" value="Unassembled WGS sequence"/>
</dbReference>
<dbReference type="EMBL" id="AZEL01000026">
    <property type="protein sequence ID" value="KRL23174.1"/>
    <property type="molecule type" value="Genomic_DNA"/>
</dbReference>
<sequence>MMNTMKKGTSFARSFFITYLHPFPSVLTPNTKRTMKSIIVLLSLTMNMQFN</sequence>
<name>A0A0R1NSY5_9LACO</name>
<evidence type="ECO:0000313" key="1">
    <source>
        <dbReference type="EMBL" id="KRL23174.1"/>
    </source>
</evidence>
<accession>A0A0R1NSY5</accession>
<organism evidence="1 2">
    <name type="scientific">Lactobacillus gallinarum DSM 10532 = JCM 2011</name>
    <dbReference type="NCBI Taxonomy" id="1423748"/>
    <lineage>
        <taxon>Bacteria</taxon>
        <taxon>Bacillati</taxon>
        <taxon>Bacillota</taxon>
        <taxon>Bacilli</taxon>
        <taxon>Lactobacillales</taxon>
        <taxon>Lactobacillaceae</taxon>
        <taxon>Lactobacillus</taxon>
    </lineage>
</organism>
<proteinExistence type="predicted"/>
<comment type="caution">
    <text evidence="1">The sequence shown here is derived from an EMBL/GenBank/DDBJ whole genome shotgun (WGS) entry which is preliminary data.</text>
</comment>
<protein>
    <submittedName>
        <fullName evidence="1">Uncharacterized protein</fullName>
    </submittedName>
</protein>
<gene>
    <name evidence="1" type="ORF">FC37_GL000899</name>
</gene>
<evidence type="ECO:0000313" key="2">
    <source>
        <dbReference type="Proteomes" id="UP000051311"/>
    </source>
</evidence>